<evidence type="ECO:0000313" key="2">
    <source>
        <dbReference type="EMBL" id="GEO11776.1"/>
    </source>
</evidence>
<name>A0A512BIH8_9BACT</name>
<dbReference type="EMBL" id="BJYT01000028">
    <property type="protein sequence ID" value="GEO11776.1"/>
    <property type="molecule type" value="Genomic_DNA"/>
</dbReference>
<comment type="caution">
    <text evidence="2">The sequence shown here is derived from an EMBL/GenBank/DDBJ whole genome shotgun (WGS) entry which is preliminary data.</text>
</comment>
<feature type="compositionally biased region" description="Basic and acidic residues" evidence="1">
    <location>
        <begin position="1"/>
        <end position="10"/>
    </location>
</feature>
<dbReference type="Proteomes" id="UP000321513">
    <property type="component" value="Unassembled WGS sequence"/>
</dbReference>
<proteinExistence type="predicted"/>
<dbReference type="AlphaFoldDB" id="A0A512BIH8"/>
<gene>
    <name evidence="2" type="ORF">SAE01_42720</name>
</gene>
<organism evidence="2 3">
    <name type="scientific">Segetibacter aerophilus</name>
    <dbReference type="NCBI Taxonomy" id="670293"/>
    <lineage>
        <taxon>Bacteria</taxon>
        <taxon>Pseudomonadati</taxon>
        <taxon>Bacteroidota</taxon>
        <taxon>Chitinophagia</taxon>
        <taxon>Chitinophagales</taxon>
        <taxon>Chitinophagaceae</taxon>
        <taxon>Segetibacter</taxon>
    </lineage>
</organism>
<accession>A0A512BIH8</accession>
<evidence type="ECO:0000313" key="3">
    <source>
        <dbReference type="Proteomes" id="UP000321513"/>
    </source>
</evidence>
<sequence>MKENDWEKNMVMKPGSGSEPKPLSITIFIPSGFNKTIGVANNVSTNNTIIGNQ</sequence>
<feature type="region of interest" description="Disordered" evidence="1">
    <location>
        <begin position="1"/>
        <end position="21"/>
    </location>
</feature>
<reference evidence="2 3" key="1">
    <citation type="submission" date="2019-07" db="EMBL/GenBank/DDBJ databases">
        <title>Whole genome shotgun sequence of Segetibacter aerophilus NBRC 106135.</title>
        <authorList>
            <person name="Hosoyama A."/>
            <person name="Uohara A."/>
            <person name="Ohji S."/>
            <person name="Ichikawa N."/>
        </authorList>
    </citation>
    <scope>NUCLEOTIDE SEQUENCE [LARGE SCALE GENOMIC DNA]</scope>
    <source>
        <strain evidence="2 3">NBRC 106135</strain>
    </source>
</reference>
<protein>
    <submittedName>
        <fullName evidence="2">Uncharacterized protein</fullName>
    </submittedName>
</protein>
<keyword evidence="3" id="KW-1185">Reference proteome</keyword>
<evidence type="ECO:0000256" key="1">
    <source>
        <dbReference type="SAM" id="MobiDB-lite"/>
    </source>
</evidence>